<dbReference type="InterPro" id="IPR026491">
    <property type="entry name" value="ExosortD_VPLPA"/>
</dbReference>
<dbReference type="Pfam" id="PF11984">
    <property type="entry name" value="DUF3485"/>
    <property type="match status" value="1"/>
</dbReference>
<evidence type="ECO:0000256" key="7">
    <source>
        <dbReference type="ARBA" id="ARBA00023136"/>
    </source>
</evidence>
<feature type="transmembrane region" description="Helical" evidence="8">
    <location>
        <begin position="98"/>
        <end position="118"/>
    </location>
</feature>
<evidence type="ECO:0000256" key="1">
    <source>
        <dbReference type="ARBA" id="ARBA00004651"/>
    </source>
</evidence>
<dbReference type="NCBIfam" id="TIGR02602">
    <property type="entry name" value="8TM_EpsH"/>
    <property type="match status" value="1"/>
</dbReference>
<dbReference type="OrthoDB" id="9797363at2"/>
<feature type="transmembrane region" description="Helical" evidence="8">
    <location>
        <begin position="36"/>
        <end position="54"/>
    </location>
</feature>
<evidence type="ECO:0000313" key="11">
    <source>
        <dbReference type="Proteomes" id="UP000248168"/>
    </source>
</evidence>
<protein>
    <recommendedName>
        <fullName evidence="9">Methanolan biosynthesis EpsI domain-containing protein</fullName>
    </recommendedName>
</protein>
<evidence type="ECO:0000259" key="9">
    <source>
        <dbReference type="Pfam" id="PF11984"/>
    </source>
</evidence>
<evidence type="ECO:0000256" key="6">
    <source>
        <dbReference type="ARBA" id="ARBA00022989"/>
    </source>
</evidence>
<keyword evidence="2" id="KW-1003">Cell membrane</keyword>
<dbReference type="AlphaFoldDB" id="A0A330KZQ5"/>
<dbReference type="GO" id="GO:0006508">
    <property type="term" value="P:proteolysis"/>
    <property type="evidence" value="ECO:0007669"/>
    <property type="project" value="UniProtKB-KW"/>
</dbReference>
<feature type="domain" description="Methanolan biosynthesis EpsI" evidence="9">
    <location>
        <begin position="341"/>
        <end position="543"/>
    </location>
</feature>
<keyword evidence="6 8" id="KW-1133">Transmembrane helix</keyword>
<dbReference type="InterPro" id="IPR013426">
    <property type="entry name" value="EpsH-like"/>
</dbReference>
<feature type="transmembrane region" description="Helical" evidence="8">
    <location>
        <begin position="278"/>
        <end position="301"/>
    </location>
</feature>
<dbReference type="NCBIfam" id="TIGR04152">
    <property type="entry name" value="exosort_VPLPA"/>
    <property type="match status" value="1"/>
</dbReference>
<name>A0A330KZQ5_9BACT</name>
<keyword evidence="3" id="KW-0645">Protease</keyword>
<keyword evidence="7 8" id="KW-0472">Membrane</keyword>
<dbReference type="InterPro" id="IPR014263">
    <property type="entry name" value="Methanolan_biosynth_EpsI"/>
</dbReference>
<evidence type="ECO:0000256" key="8">
    <source>
        <dbReference type="SAM" id="Phobius"/>
    </source>
</evidence>
<dbReference type="EMBL" id="OUNR01000001">
    <property type="protein sequence ID" value="SPP62985.1"/>
    <property type="molecule type" value="Genomic_DNA"/>
</dbReference>
<comment type="subcellular location">
    <subcellularLocation>
        <location evidence="1">Cell membrane</location>
        <topology evidence="1">Multi-pass membrane protein</topology>
    </subcellularLocation>
</comment>
<dbReference type="GO" id="GO:0005886">
    <property type="term" value="C:plasma membrane"/>
    <property type="evidence" value="ECO:0007669"/>
    <property type="project" value="UniProtKB-SubCell"/>
</dbReference>
<evidence type="ECO:0000256" key="5">
    <source>
        <dbReference type="ARBA" id="ARBA00022801"/>
    </source>
</evidence>
<dbReference type="NCBIfam" id="TIGR04178">
    <property type="entry name" value="exo_archaeo"/>
    <property type="match status" value="1"/>
</dbReference>
<dbReference type="RefSeq" id="WP_121987598.1">
    <property type="nucleotide sequence ID" value="NZ_OUNR01000001.1"/>
</dbReference>
<evidence type="ECO:0000256" key="4">
    <source>
        <dbReference type="ARBA" id="ARBA00022692"/>
    </source>
</evidence>
<keyword evidence="5" id="KW-0378">Hydrolase</keyword>
<dbReference type="GO" id="GO:0008233">
    <property type="term" value="F:peptidase activity"/>
    <property type="evidence" value="ECO:0007669"/>
    <property type="project" value="UniProtKB-KW"/>
</dbReference>
<keyword evidence="11" id="KW-1185">Reference proteome</keyword>
<sequence length="546" mass="59149">MGQRHEMELSGATAMQTSGVALSDVSGREIPRQRPLLLWGAAALILVLFGVAYAESLKYLVTQWMEDDNYSHGFFVPVITATLIWWRRERIAAAGIASSWWGLLPAALGLALYVFGGFSTMYSLQQLSLWLVIVGLVLAVTGPRATREMAFPLGYLLTMIPLPQMLQTNVSSSLQLMSSSLGIGVLQAIGVTAFREGNVIDLGPIQLQVVEACSGLRYLIPLIALTLLSAYLFQKRLWKRVVLVASAIPLAVLLNGLRIGLIGVLVDRFGQGAAEGFMHLFEGWLLFVLSLAILSAEMWLLGKIGDGSAPDSDRPGARPAAAVSSGHAVGLMSGPAVACIGLLAVTMAMSISFRADGQGHTAPSRQKFVDFPMQLAGRQGESVVMERMYVDVLRFDDYLLANYQGAGGPINVYAAYYRSQEKGWAVHSPKACIPGDGWEITSLNEVAVPGDVKAGIPFRANRVLIQKGGQKQVVLYWFKQRHRLVASEYLVKFFLFVDALTMKRTDGALVRLVAPVQPGESEGAADQRVLQMAAAVQPLLPAYVPD</sequence>
<keyword evidence="4 8" id="KW-0812">Transmembrane</keyword>
<evidence type="ECO:0000256" key="3">
    <source>
        <dbReference type="ARBA" id="ARBA00022670"/>
    </source>
</evidence>
<reference evidence="11" key="1">
    <citation type="submission" date="2018-04" db="EMBL/GenBank/DDBJ databases">
        <authorList>
            <person name="Lucker S."/>
            <person name="Sakoula D."/>
        </authorList>
    </citation>
    <scope>NUCLEOTIDE SEQUENCE [LARGE SCALE GENOMIC DNA]</scope>
</reference>
<dbReference type="Proteomes" id="UP000248168">
    <property type="component" value="Unassembled WGS sequence"/>
</dbReference>
<feature type="transmembrane region" description="Helical" evidence="8">
    <location>
        <begin position="240"/>
        <end position="266"/>
    </location>
</feature>
<dbReference type="NCBIfam" id="TIGR02914">
    <property type="entry name" value="EpsI_fam"/>
    <property type="match status" value="1"/>
</dbReference>
<feature type="transmembrane region" description="Helical" evidence="8">
    <location>
        <begin position="321"/>
        <end position="345"/>
    </location>
</feature>
<feature type="transmembrane region" description="Helical" evidence="8">
    <location>
        <begin position="69"/>
        <end position="86"/>
    </location>
</feature>
<feature type="transmembrane region" description="Helical" evidence="8">
    <location>
        <begin position="124"/>
        <end position="142"/>
    </location>
</feature>
<dbReference type="InterPro" id="IPR026392">
    <property type="entry name" value="Exo/Archaeosortase_dom"/>
</dbReference>
<evidence type="ECO:0000313" key="10">
    <source>
        <dbReference type="EMBL" id="SPP62985.1"/>
    </source>
</evidence>
<accession>A0A330KZQ5</accession>
<dbReference type="Pfam" id="PF09721">
    <property type="entry name" value="Exosortase_EpsH"/>
    <property type="match status" value="1"/>
</dbReference>
<organism evidence="10 11">
    <name type="scientific">Nitrospira lenta</name>
    <dbReference type="NCBI Taxonomy" id="1436998"/>
    <lineage>
        <taxon>Bacteria</taxon>
        <taxon>Pseudomonadati</taxon>
        <taxon>Nitrospirota</taxon>
        <taxon>Nitrospiria</taxon>
        <taxon>Nitrospirales</taxon>
        <taxon>Nitrospiraceae</taxon>
        <taxon>Nitrospira</taxon>
    </lineage>
</organism>
<proteinExistence type="predicted"/>
<gene>
    <name evidence="10" type="ORF">NITLEN_10071</name>
</gene>
<dbReference type="InterPro" id="IPR019127">
    <property type="entry name" value="Exosortase"/>
</dbReference>
<evidence type="ECO:0000256" key="2">
    <source>
        <dbReference type="ARBA" id="ARBA00022475"/>
    </source>
</evidence>
<dbReference type="InParanoid" id="A0A330KZQ5"/>